<dbReference type="Pfam" id="PF01515">
    <property type="entry name" value="PTA_PTB"/>
    <property type="match status" value="1"/>
</dbReference>
<comment type="similarity">
    <text evidence="3 12">In the C-terminal section; belongs to the phosphate acetyltransferase and butyryltransferase family.</text>
</comment>
<evidence type="ECO:0000313" key="15">
    <source>
        <dbReference type="EMBL" id="MCY0963768.1"/>
    </source>
</evidence>
<dbReference type="GO" id="GO:0005737">
    <property type="term" value="C:cytoplasm"/>
    <property type="evidence" value="ECO:0007669"/>
    <property type="project" value="UniProtKB-SubCell"/>
</dbReference>
<evidence type="ECO:0000256" key="6">
    <source>
        <dbReference type="ARBA" id="ARBA00012707"/>
    </source>
</evidence>
<evidence type="ECO:0000259" key="14">
    <source>
        <dbReference type="Pfam" id="PF07085"/>
    </source>
</evidence>
<comment type="pathway">
    <text evidence="2 12">Metabolic intermediate biosynthesis; acetyl-CoA biosynthesis; acetyl-CoA from acetate: step 2/2.</text>
</comment>
<dbReference type="Gene3D" id="3.40.50.300">
    <property type="entry name" value="P-loop containing nucleotide triphosphate hydrolases"/>
    <property type="match status" value="1"/>
</dbReference>
<dbReference type="Pfam" id="PF07085">
    <property type="entry name" value="DRTGG"/>
    <property type="match status" value="1"/>
</dbReference>
<keyword evidence="8 12" id="KW-0963">Cytoplasm</keyword>
<gene>
    <name evidence="15" type="primary">pta</name>
    <name evidence="15" type="ORF">OUO13_01025</name>
</gene>
<dbReference type="Proteomes" id="UP001150830">
    <property type="component" value="Unassembled WGS sequence"/>
</dbReference>
<dbReference type="InterPro" id="IPR016475">
    <property type="entry name" value="P-Actrans_bac"/>
</dbReference>
<dbReference type="InterPro" id="IPR010766">
    <property type="entry name" value="DRTGG"/>
</dbReference>
<dbReference type="PIRSF" id="PIRSF006107">
    <property type="entry name" value="PhpActrans_proteobac"/>
    <property type="match status" value="1"/>
</dbReference>
<keyword evidence="10 12" id="KW-0012">Acyltransferase</keyword>
<dbReference type="PANTHER" id="PTHR43356">
    <property type="entry name" value="PHOSPHATE ACETYLTRANSFERASE"/>
    <property type="match status" value="1"/>
</dbReference>
<evidence type="ECO:0000313" key="16">
    <source>
        <dbReference type="Proteomes" id="UP001150830"/>
    </source>
</evidence>
<comment type="function">
    <text evidence="12">Involved in acetate metabolism.</text>
</comment>
<evidence type="ECO:0000256" key="11">
    <source>
        <dbReference type="ARBA" id="ARBA00031108"/>
    </source>
</evidence>
<dbReference type="SUPFAM" id="SSF52540">
    <property type="entry name" value="P-loop containing nucleoside triphosphate hydrolases"/>
    <property type="match status" value="1"/>
</dbReference>
<dbReference type="Gene3D" id="3.40.50.10750">
    <property type="entry name" value="Isocitrate/Isopropylmalate dehydrogenase-like"/>
    <property type="match status" value="1"/>
</dbReference>
<evidence type="ECO:0000256" key="4">
    <source>
        <dbReference type="ARBA" id="ARBA00009786"/>
    </source>
</evidence>
<accession>A0A9X3EA77</accession>
<evidence type="ECO:0000256" key="10">
    <source>
        <dbReference type="ARBA" id="ARBA00023315"/>
    </source>
</evidence>
<comment type="similarity">
    <text evidence="4 12">In the N-terminal section; belongs to the CobB/CobQ family.</text>
</comment>
<dbReference type="NCBIfam" id="TIGR00651">
    <property type="entry name" value="pta"/>
    <property type="match status" value="1"/>
</dbReference>
<keyword evidence="16" id="KW-1185">Reference proteome</keyword>
<evidence type="ECO:0000259" key="13">
    <source>
        <dbReference type="Pfam" id="PF01515"/>
    </source>
</evidence>
<evidence type="ECO:0000256" key="5">
    <source>
        <dbReference type="ARBA" id="ARBA00011643"/>
    </source>
</evidence>
<evidence type="ECO:0000256" key="3">
    <source>
        <dbReference type="ARBA" id="ARBA00008756"/>
    </source>
</evidence>
<evidence type="ECO:0000256" key="12">
    <source>
        <dbReference type="PIRNR" id="PIRNR006107"/>
    </source>
</evidence>
<feature type="domain" description="DRTGG" evidence="14">
    <location>
        <begin position="210"/>
        <end position="311"/>
    </location>
</feature>
<dbReference type="InterPro" id="IPR002505">
    <property type="entry name" value="PTA_PTB"/>
</dbReference>
<evidence type="ECO:0000256" key="1">
    <source>
        <dbReference type="ARBA" id="ARBA00004496"/>
    </source>
</evidence>
<dbReference type="InterPro" id="IPR042113">
    <property type="entry name" value="P_AcTrfase_dom1"/>
</dbReference>
<dbReference type="InterPro" id="IPR028979">
    <property type="entry name" value="Ser_kin/Pase_Hpr-like_N_sf"/>
</dbReference>
<dbReference type="NCBIfam" id="NF007233">
    <property type="entry name" value="PRK09653.1"/>
    <property type="match status" value="1"/>
</dbReference>
<reference evidence="15" key="1">
    <citation type="submission" date="2022-11" db="EMBL/GenBank/DDBJ databases">
        <title>Parathalassolutuus dongxingensis gen. nov., sp. nov., a novel member of family Oceanospirillaceae isolated from a coastal shrimp pond in Guangxi, China.</title>
        <authorList>
            <person name="Chen H."/>
        </authorList>
    </citation>
    <scope>NUCLEOTIDE SEQUENCE</scope>
    <source>
        <strain evidence="15">G-43</strain>
    </source>
</reference>
<dbReference type="Gene3D" id="3.40.50.10950">
    <property type="match status" value="1"/>
</dbReference>
<sequence length="696" mass="74380">MSNPIHVFVAPASAETGLTSISLGLLQFFDRRGLKAGFLKPVAVDHQQPERSTALVQAVRHLNPPAPMAFDQVQQRISAGLLDRVLEDVVALQDNVLQEQPDVVLVEGIVPDRTQPYSARLNQEIAKALDASLILVVNGEQPGDARLLHELELQLSLYLNLGVEVLGFVVNKCHPKLQVPANIKVQEHLIPCLGQIPFSQALLWPRTSDLLKPCHAHLLHTGDPDRRVQSICVGAASLNQTLPALNAGTLLITPADRSDLILAAALASSNGMPLAGLLLTDCHSKTIEPDALNHLCQPAFSSGLPVLCSEQSLACLTGRLQQHSSQVPVDDQPRILQIMNQVADHLFADTLLQTIGAPHPRHLSPAAFRYQIVSKARAASKRIVLPEGEEPRTVQAAINCQQRGIAHCILLGNPERIRQIASANGLDIPDGLQLLDPTTTRLQYVDSMVERRKHKQLTAQAALSQLEDNVVLGTMMLADNHVDGLVSGAIHTTANTIRPALQLIKTAPGAQLVSSVFFMGLPDQVLVYGDCAVNPDPNAEELADIAIQSADSALAMGIPARIAMISYSTGSSGSGADVDKVKVATQRVRERRPDLLVDGPLQYDAATTPDVAASKAPGSAVAGKATVLVFPDLNTGNTTYKAVQRSAHVISIGPMLQGLAKPVNDLSRGATVEDIIYTIALTAIQAGQSRNSPTPD</sequence>
<feature type="domain" description="Phosphate acetyl/butaryl transferase" evidence="13">
    <location>
        <begin position="368"/>
        <end position="683"/>
    </location>
</feature>
<organism evidence="15 16">
    <name type="scientific">Parathalassolituus penaei</name>
    <dbReference type="NCBI Taxonomy" id="2997323"/>
    <lineage>
        <taxon>Bacteria</taxon>
        <taxon>Pseudomonadati</taxon>
        <taxon>Pseudomonadota</taxon>
        <taxon>Gammaproteobacteria</taxon>
        <taxon>Oceanospirillales</taxon>
        <taxon>Oceanospirillaceae</taxon>
        <taxon>Parathalassolituus</taxon>
    </lineage>
</organism>
<dbReference type="FunFam" id="3.40.50.10750:FF:000001">
    <property type="entry name" value="Phosphate acetyltransferase"/>
    <property type="match status" value="1"/>
</dbReference>
<evidence type="ECO:0000256" key="8">
    <source>
        <dbReference type="ARBA" id="ARBA00022490"/>
    </source>
</evidence>
<comment type="subunit">
    <text evidence="5">Homohexamer.</text>
</comment>
<dbReference type="RefSeq" id="WP_283171987.1">
    <property type="nucleotide sequence ID" value="NZ_JAPNOA010000005.1"/>
</dbReference>
<dbReference type="Pfam" id="PF13500">
    <property type="entry name" value="AAA_26"/>
    <property type="match status" value="1"/>
</dbReference>
<dbReference type="AlphaFoldDB" id="A0A9X3EA77"/>
<dbReference type="EC" id="2.3.1.8" evidence="6 12"/>
<dbReference type="InterPro" id="IPR042112">
    <property type="entry name" value="P_AcTrfase_dom2"/>
</dbReference>
<dbReference type="PANTHER" id="PTHR43356:SF3">
    <property type="entry name" value="PHOSPHATE ACETYLTRANSFERASE"/>
    <property type="match status" value="1"/>
</dbReference>
<dbReference type="NCBIfam" id="NF004167">
    <property type="entry name" value="PRK05632.1"/>
    <property type="match status" value="1"/>
</dbReference>
<dbReference type="SUPFAM" id="SSF53659">
    <property type="entry name" value="Isocitrate/Isopropylmalate dehydrogenase-like"/>
    <property type="match status" value="1"/>
</dbReference>
<dbReference type="EMBL" id="JAPNOA010000005">
    <property type="protein sequence ID" value="MCY0963768.1"/>
    <property type="molecule type" value="Genomic_DNA"/>
</dbReference>
<comment type="catalytic activity">
    <reaction evidence="12">
        <text>acetyl-CoA + phosphate = acetyl phosphate + CoA</text>
        <dbReference type="Rhea" id="RHEA:19521"/>
        <dbReference type="ChEBI" id="CHEBI:22191"/>
        <dbReference type="ChEBI" id="CHEBI:43474"/>
        <dbReference type="ChEBI" id="CHEBI:57287"/>
        <dbReference type="ChEBI" id="CHEBI:57288"/>
        <dbReference type="EC" id="2.3.1.8"/>
    </reaction>
</comment>
<evidence type="ECO:0000256" key="9">
    <source>
        <dbReference type="ARBA" id="ARBA00022679"/>
    </source>
</evidence>
<protein>
    <recommendedName>
        <fullName evidence="7 12">Phosphate acetyltransferase</fullName>
        <ecNumber evidence="6 12">2.3.1.8</ecNumber>
    </recommendedName>
    <alternativeName>
        <fullName evidence="11 12">Phosphotransacetylase</fullName>
    </alternativeName>
</protein>
<evidence type="ECO:0000256" key="2">
    <source>
        <dbReference type="ARBA" id="ARBA00004989"/>
    </source>
</evidence>
<dbReference type="InterPro" id="IPR004614">
    <property type="entry name" value="P_AcTrfase"/>
</dbReference>
<dbReference type="GO" id="GO:0008959">
    <property type="term" value="F:phosphate acetyltransferase activity"/>
    <property type="evidence" value="ECO:0007669"/>
    <property type="project" value="UniProtKB-EC"/>
</dbReference>
<dbReference type="InterPro" id="IPR050500">
    <property type="entry name" value="Phos_Acetyltrans/Butyryltrans"/>
</dbReference>
<evidence type="ECO:0000256" key="7">
    <source>
        <dbReference type="ARBA" id="ARBA00021528"/>
    </source>
</evidence>
<comment type="caution">
    <text evidence="15">The sequence shown here is derived from an EMBL/GenBank/DDBJ whole genome shotgun (WGS) entry which is preliminary data.</text>
</comment>
<proteinExistence type="inferred from homology"/>
<comment type="subcellular location">
    <subcellularLocation>
        <location evidence="1 12">Cytoplasm</location>
    </subcellularLocation>
</comment>
<dbReference type="CDD" id="cd03109">
    <property type="entry name" value="DTBS"/>
    <property type="match status" value="1"/>
</dbReference>
<dbReference type="SUPFAM" id="SSF75138">
    <property type="entry name" value="HprK N-terminal domain-like"/>
    <property type="match status" value="1"/>
</dbReference>
<comment type="domain">
    <text evidence="12">The N-terminal region seems to be important for proper quaternary structure. The C-terminal region contains the substrate-binding site.</text>
</comment>
<dbReference type="InterPro" id="IPR027417">
    <property type="entry name" value="P-loop_NTPase"/>
</dbReference>
<keyword evidence="9 12" id="KW-0808">Transferase</keyword>
<dbReference type="Gene3D" id="3.40.1390.20">
    <property type="entry name" value="HprK N-terminal domain-like"/>
    <property type="match status" value="1"/>
</dbReference>
<name>A0A9X3EA77_9GAMM</name>